<accession>A0A7D9I637</accession>
<dbReference type="Proteomes" id="UP001152795">
    <property type="component" value="Unassembled WGS sequence"/>
</dbReference>
<reference evidence="2" key="1">
    <citation type="submission" date="2020-04" db="EMBL/GenBank/DDBJ databases">
        <authorList>
            <person name="Alioto T."/>
            <person name="Alioto T."/>
            <person name="Gomez Garrido J."/>
        </authorList>
    </citation>
    <scope>NUCLEOTIDE SEQUENCE</scope>
    <source>
        <strain evidence="2">A484AB</strain>
    </source>
</reference>
<feature type="region of interest" description="Disordered" evidence="1">
    <location>
        <begin position="146"/>
        <end position="173"/>
    </location>
</feature>
<protein>
    <submittedName>
        <fullName evidence="2">Uncharacterized protein</fullName>
    </submittedName>
</protein>
<evidence type="ECO:0000313" key="3">
    <source>
        <dbReference type="Proteomes" id="UP001152795"/>
    </source>
</evidence>
<evidence type="ECO:0000256" key="1">
    <source>
        <dbReference type="SAM" id="MobiDB-lite"/>
    </source>
</evidence>
<feature type="region of interest" description="Disordered" evidence="1">
    <location>
        <begin position="42"/>
        <end position="72"/>
    </location>
</feature>
<dbReference type="EMBL" id="CACRXK020003749">
    <property type="protein sequence ID" value="CAB4000075.1"/>
    <property type="molecule type" value="Genomic_DNA"/>
</dbReference>
<feature type="region of interest" description="Disordered" evidence="1">
    <location>
        <begin position="1"/>
        <end position="20"/>
    </location>
</feature>
<keyword evidence="3" id="KW-1185">Reference proteome</keyword>
<proteinExistence type="predicted"/>
<organism evidence="2 3">
    <name type="scientific">Paramuricea clavata</name>
    <name type="common">Red gorgonian</name>
    <name type="synonym">Violescent sea-whip</name>
    <dbReference type="NCBI Taxonomy" id="317549"/>
    <lineage>
        <taxon>Eukaryota</taxon>
        <taxon>Metazoa</taxon>
        <taxon>Cnidaria</taxon>
        <taxon>Anthozoa</taxon>
        <taxon>Octocorallia</taxon>
        <taxon>Malacalcyonacea</taxon>
        <taxon>Plexauridae</taxon>
        <taxon>Paramuricea</taxon>
    </lineage>
</organism>
<gene>
    <name evidence="2" type="ORF">PACLA_8A072791</name>
</gene>
<dbReference type="AlphaFoldDB" id="A0A7D9I637"/>
<feature type="compositionally biased region" description="Polar residues" evidence="1">
    <location>
        <begin position="7"/>
        <end position="18"/>
    </location>
</feature>
<feature type="compositionally biased region" description="Polar residues" evidence="1">
    <location>
        <begin position="57"/>
        <end position="69"/>
    </location>
</feature>
<sequence length="203" mass="23038">MTEFQRRQITVSRSNSDCTAKRMAGNSTNHFIRQYVDRTSFRRKSRPVSWQPPPSWIQGSSVPSQQLPPQGNDYLGGSRTSLDVELELEASKAKQIQLGKENARLQEMKRIMEEAQSKGSTELPALLENRDFKRFLKEAEKASVQPKGSVVSSIVPQTTSSQTPQRGSKQEEIKKFKNKMDFITSLRLRVPQPPSDMEKPCLV</sequence>
<evidence type="ECO:0000313" key="2">
    <source>
        <dbReference type="EMBL" id="CAB4000075.1"/>
    </source>
</evidence>
<name>A0A7D9I637_PARCT</name>
<feature type="compositionally biased region" description="Polar residues" evidence="1">
    <location>
        <begin position="150"/>
        <end position="167"/>
    </location>
</feature>
<comment type="caution">
    <text evidence="2">The sequence shown here is derived from an EMBL/GenBank/DDBJ whole genome shotgun (WGS) entry which is preliminary data.</text>
</comment>
<dbReference type="OrthoDB" id="2020426at2759"/>